<dbReference type="GO" id="GO:0005524">
    <property type="term" value="F:ATP binding"/>
    <property type="evidence" value="ECO:0007669"/>
    <property type="project" value="UniProtKB-KW"/>
</dbReference>
<feature type="transmembrane region" description="Helical" evidence="14">
    <location>
        <begin position="65"/>
        <end position="85"/>
    </location>
</feature>
<dbReference type="EMBL" id="BMKN01000001">
    <property type="protein sequence ID" value="GGE42905.1"/>
    <property type="molecule type" value="Genomic_DNA"/>
</dbReference>
<dbReference type="SMART" id="SM00091">
    <property type="entry name" value="PAS"/>
    <property type="match status" value="1"/>
</dbReference>
<dbReference type="Pfam" id="PF00512">
    <property type="entry name" value="HisKA"/>
    <property type="match status" value="1"/>
</dbReference>
<dbReference type="SUPFAM" id="SSF55785">
    <property type="entry name" value="PYP-like sensor domain (PAS domain)"/>
    <property type="match status" value="1"/>
</dbReference>
<evidence type="ECO:0000256" key="1">
    <source>
        <dbReference type="ARBA" id="ARBA00000085"/>
    </source>
</evidence>
<feature type="transmembrane region" description="Helical" evidence="14">
    <location>
        <begin position="97"/>
        <end position="120"/>
    </location>
</feature>
<dbReference type="Gene3D" id="3.30.565.10">
    <property type="entry name" value="Histidine kinase-like ATPase, C-terminal domain"/>
    <property type="match status" value="1"/>
</dbReference>
<keyword evidence="8" id="KW-0547">Nucleotide-binding</keyword>
<evidence type="ECO:0000256" key="7">
    <source>
        <dbReference type="ARBA" id="ARBA00022692"/>
    </source>
</evidence>
<accession>A0A917EJ35</accession>
<dbReference type="Gene3D" id="1.10.287.130">
    <property type="match status" value="1"/>
</dbReference>
<evidence type="ECO:0000256" key="3">
    <source>
        <dbReference type="ARBA" id="ARBA00012438"/>
    </source>
</evidence>
<dbReference type="Pfam" id="PF02518">
    <property type="entry name" value="HATPase_c"/>
    <property type="match status" value="1"/>
</dbReference>
<sequence length="754" mass="83585">MVNYARSATWERLSKLRRQRRVQNLATLFLVLAGPVLAITTLLMLGPFDMGANSPYLRLTLLADLVYVLVVAALVIYRVGSLVSARRRQSAGSRLHLRLSGVFAAIALIPAVLVAVFAGLTVNTGLEGWFSDRVRQVVGASLAAAEAYETEQRVDLIEDAEALARFLDTAQRARGFLDSGDTRQLLAQGQAQIQRGLKEAYIINGSSELLIRGNRSYLFDYEAPSPDQITAADSGETLIIEDWENNEFRALLKLNGFADSFLYVAREVDGSILTLLDDTQESARLYQQLENERGRLLFEFSLLYIGFAVILILAAVWSGLWFAERLSQPVGRLAGAAQRVGAGDFDIHVREDGGDDEIAMLGRVFNQMTGQLKLQRDALLDNTRQIENRRRLFDSVLGSVSAGVVGLDEEGRIDFMNRSALRLLMLGDDDCHGELLDDVVPEFTPLLERLPDARRATVQEEVKLARGGKMENLLVRASTRRNPEGEPEGTVVAFDDVTDLVSAQRMAAWGDVARRIAHEIKNPLTPIQLSAERVKRKFRPLVGDQSDSLDQYTDVIIRQTNDLRRIVDEFSKFARMPDPEMQLLDLASTLRDAVLLQENGQPDVTFVTDIPDQQVCSNADSGMMTQAFTNLIKNAGEAIESKLEKDPEANFTPAIHVTMKVDGEDAVIQIADNGIGLPEDRARLFEPYMTTREKGTGLGLPIVKKIIEEHGGQLVLLDAPVFEGNDHFGAMAEIRLPVVRNIAPRAEQMRDTDQ</sequence>
<dbReference type="SUPFAM" id="SSF55874">
    <property type="entry name" value="ATPase domain of HSP90 chaperone/DNA topoisomerase II/histidine kinase"/>
    <property type="match status" value="1"/>
</dbReference>
<dbReference type="InterPro" id="IPR003661">
    <property type="entry name" value="HisK_dim/P_dom"/>
</dbReference>
<keyword evidence="9 17" id="KW-0418">Kinase</keyword>
<evidence type="ECO:0000313" key="17">
    <source>
        <dbReference type="EMBL" id="GGE42905.1"/>
    </source>
</evidence>
<evidence type="ECO:0000256" key="13">
    <source>
        <dbReference type="ARBA" id="ARBA00023136"/>
    </source>
</evidence>
<evidence type="ECO:0000259" key="15">
    <source>
        <dbReference type="PROSITE" id="PS50109"/>
    </source>
</evidence>
<dbReference type="CDD" id="cd00082">
    <property type="entry name" value="HisKA"/>
    <property type="match status" value="1"/>
</dbReference>
<evidence type="ECO:0000256" key="5">
    <source>
        <dbReference type="ARBA" id="ARBA00022553"/>
    </source>
</evidence>
<keyword evidence="13 14" id="KW-0472">Membrane</keyword>
<dbReference type="Gene3D" id="3.30.450.20">
    <property type="entry name" value="PAS domain"/>
    <property type="match status" value="1"/>
</dbReference>
<dbReference type="PRINTS" id="PR00344">
    <property type="entry name" value="BCTRLSENSOR"/>
</dbReference>
<dbReference type="RefSeq" id="WP_095596310.1">
    <property type="nucleotide sequence ID" value="NZ_BMKN01000001.1"/>
</dbReference>
<dbReference type="InterPro" id="IPR004358">
    <property type="entry name" value="Sig_transdc_His_kin-like_C"/>
</dbReference>
<evidence type="ECO:0000256" key="4">
    <source>
        <dbReference type="ARBA" id="ARBA00022475"/>
    </source>
</evidence>
<dbReference type="OrthoDB" id="9776727at2"/>
<keyword evidence="4" id="KW-1003">Cell membrane</keyword>
<protein>
    <recommendedName>
        <fullName evidence="3">histidine kinase</fullName>
        <ecNumber evidence="3">2.7.13.3</ecNumber>
    </recommendedName>
</protein>
<evidence type="ECO:0000256" key="11">
    <source>
        <dbReference type="ARBA" id="ARBA00022989"/>
    </source>
</evidence>
<reference evidence="17" key="2">
    <citation type="submission" date="2020-09" db="EMBL/GenBank/DDBJ databases">
        <authorList>
            <person name="Sun Q."/>
            <person name="Zhou Y."/>
        </authorList>
    </citation>
    <scope>NUCLEOTIDE SEQUENCE</scope>
    <source>
        <strain evidence="17">CGMCC 1.16012</strain>
    </source>
</reference>
<evidence type="ECO:0000256" key="8">
    <source>
        <dbReference type="ARBA" id="ARBA00022741"/>
    </source>
</evidence>
<dbReference type="Pfam" id="PF08448">
    <property type="entry name" value="PAS_4"/>
    <property type="match status" value="1"/>
</dbReference>
<dbReference type="EC" id="2.7.13.3" evidence="3"/>
<comment type="subcellular location">
    <subcellularLocation>
        <location evidence="2">Cell membrane</location>
        <topology evidence="2">Multi-pass membrane protein</topology>
    </subcellularLocation>
</comment>
<dbReference type="InterPro" id="IPR000014">
    <property type="entry name" value="PAS"/>
</dbReference>
<keyword evidence="5" id="KW-0597">Phosphoprotein</keyword>
<feature type="domain" description="Histidine kinase" evidence="15">
    <location>
        <begin position="515"/>
        <end position="740"/>
    </location>
</feature>
<organism evidence="17 18">
    <name type="scientific">Actibacterium pelagium</name>
    <dbReference type="NCBI Taxonomy" id="2029103"/>
    <lineage>
        <taxon>Bacteria</taxon>
        <taxon>Pseudomonadati</taxon>
        <taxon>Pseudomonadota</taxon>
        <taxon>Alphaproteobacteria</taxon>
        <taxon>Rhodobacterales</taxon>
        <taxon>Roseobacteraceae</taxon>
        <taxon>Actibacterium</taxon>
    </lineage>
</organism>
<dbReference type="Proteomes" id="UP000606730">
    <property type="component" value="Unassembled WGS sequence"/>
</dbReference>
<dbReference type="PROSITE" id="PS50109">
    <property type="entry name" value="HIS_KIN"/>
    <property type="match status" value="1"/>
</dbReference>
<dbReference type="PIRSF" id="PIRSF037532">
    <property type="entry name" value="STHK_NtrY"/>
    <property type="match status" value="1"/>
</dbReference>
<dbReference type="InterPro" id="IPR045671">
    <property type="entry name" value="NtrY-like_N"/>
</dbReference>
<dbReference type="GO" id="GO:0000155">
    <property type="term" value="F:phosphorelay sensor kinase activity"/>
    <property type="evidence" value="ECO:0007669"/>
    <property type="project" value="InterPro"/>
</dbReference>
<name>A0A917EJ35_9RHOB</name>
<dbReference type="SMART" id="SM00304">
    <property type="entry name" value="HAMP"/>
    <property type="match status" value="1"/>
</dbReference>
<dbReference type="Pfam" id="PF00672">
    <property type="entry name" value="HAMP"/>
    <property type="match status" value="1"/>
</dbReference>
<dbReference type="CDD" id="cd00130">
    <property type="entry name" value="PAS"/>
    <property type="match status" value="1"/>
</dbReference>
<keyword evidence="6" id="KW-0808">Transferase</keyword>
<evidence type="ECO:0000256" key="10">
    <source>
        <dbReference type="ARBA" id="ARBA00022840"/>
    </source>
</evidence>
<dbReference type="Pfam" id="PF19312">
    <property type="entry name" value="NtrY_N"/>
    <property type="match status" value="1"/>
</dbReference>
<dbReference type="PROSITE" id="PS50885">
    <property type="entry name" value="HAMP"/>
    <property type="match status" value="1"/>
</dbReference>
<dbReference type="InterPro" id="IPR003660">
    <property type="entry name" value="HAMP_dom"/>
</dbReference>
<feature type="transmembrane region" description="Helical" evidence="14">
    <location>
        <begin position="302"/>
        <end position="323"/>
    </location>
</feature>
<keyword evidence="18" id="KW-1185">Reference proteome</keyword>
<dbReference type="InterPro" id="IPR005467">
    <property type="entry name" value="His_kinase_dom"/>
</dbReference>
<dbReference type="InterPro" id="IPR036890">
    <property type="entry name" value="HATPase_C_sf"/>
</dbReference>
<comment type="catalytic activity">
    <reaction evidence="1">
        <text>ATP + protein L-histidine = ADP + protein N-phospho-L-histidine.</text>
        <dbReference type="EC" id="2.7.13.3"/>
    </reaction>
</comment>
<evidence type="ECO:0000256" key="9">
    <source>
        <dbReference type="ARBA" id="ARBA00022777"/>
    </source>
</evidence>
<reference evidence="17" key="1">
    <citation type="journal article" date="2014" name="Int. J. Syst. Evol. Microbiol.">
        <title>Complete genome sequence of Corynebacterium casei LMG S-19264T (=DSM 44701T), isolated from a smear-ripened cheese.</title>
        <authorList>
            <consortium name="US DOE Joint Genome Institute (JGI-PGF)"/>
            <person name="Walter F."/>
            <person name="Albersmeier A."/>
            <person name="Kalinowski J."/>
            <person name="Ruckert C."/>
        </authorList>
    </citation>
    <scope>NUCLEOTIDE SEQUENCE</scope>
    <source>
        <strain evidence="17">CGMCC 1.16012</strain>
    </source>
</reference>
<dbReference type="SMART" id="SM00387">
    <property type="entry name" value="HATPase_c"/>
    <property type="match status" value="1"/>
</dbReference>
<evidence type="ECO:0000256" key="2">
    <source>
        <dbReference type="ARBA" id="ARBA00004651"/>
    </source>
</evidence>
<dbReference type="AlphaFoldDB" id="A0A917EJ35"/>
<dbReference type="FunFam" id="1.10.287.130:FF:000107">
    <property type="entry name" value="Sensor histidine kinase YycG"/>
    <property type="match status" value="1"/>
</dbReference>
<dbReference type="PANTHER" id="PTHR43065">
    <property type="entry name" value="SENSOR HISTIDINE KINASE"/>
    <property type="match status" value="1"/>
</dbReference>
<keyword evidence="11 14" id="KW-1133">Transmembrane helix</keyword>
<evidence type="ECO:0000256" key="14">
    <source>
        <dbReference type="SAM" id="Phobius"/>
    </source>
</evidence>
<keyword evidence="10" id="KW-0067">ATP-binding</keyword>
<dbReference type="InterPro" id="IPR013656">
    <property type="entry name" value="PAS_4"/>
</dbReference>
<evidence type="ECO:0000259" key="16">
    <source>
        <dbReference type="PROSITE" id="PS50885"/>
    </source>
</evidence>
<dbReference type="CDD" id="cd06225">
    <property type="entry name" value="HAMP"/>
    <property type="match status" value="1"/>
</dbReference>
<dbReference type="SUPFAM" id="SSF47384">
    <property type="entry name" value="Homodimeric domain of signal transducing histidine kinase"/>
    <property type="match status" value="1"/>
</dbReference>
<proteinExistence type="predicted"/>
<dbReference type="InterPro" id="IPR003594">
    <property type="entry name" value="HATPase_dom"/>
</dbReference>
<evidence type="ECO:0000256" key="12">
    <source>
        <dbReference type="ARBA" id="ARBA00023012"/>
    </source>
</evidence>
<dbReference type="PANTHER" id="PTHR43065:SF10">
    <property type="entry name" value="PEROXIDE STRESS-ACTIVATED HISTIDINE KINASE MAK3"/>
    <property type="match status" value="1"/>
</dbReference>
<comment type="caution">
    <text evidence="17">The sequence shown here is derived from an EMBL/GenBank/DDBJ whole genome shotgun (WGS) entry which is preliminary data.</text>
</comment>
<dbReference type="GO" id="GO:0005886">
    <property type="term" value="C:plasma membrane"/>
    <property type="evidence" value="ECO:0007669"/>
    <property type="project" value="UniProtKB-SubCell"/>
</dbReference>
<dbReference type="SMART" id="SM00388">
    <property type="entry name" value="HisKA"/>
    <property type="match status" value="1"/>
</dbReference>
<evidence type="ECO:0000256" key="6">
    <source>
        <dbReference type="ARBA" id="ARBA00022679"/>
    </source>
</evidence>
<dbReference type="InterPro" id="IPR017232">
    <property type="entry name" value="NtrY"/>
</dbReference>
<keyword evidence="7 14" id="KW-0812">Transmembrane</keyword>
<dbReference type="InterPro" id="IPR035965">
    <property type="entry name" value="PAS-like_dom_sf"/>
</dbReference>
<gene>
    <name evidence="17" type="primary">ntrY</name>
    <name evidence="17" type="ORF">GCM10011517_08140</name>
</gene>
<keyword evidence="12" id="KW-0902">Two-component regulatory system</keyword>
<evidence type="ECO:0000313" key="18">
    <source>
        <dbReference type="Proteomes" id="UP000606730"/>
    </source>
</evidence>
<dbReference type="SUPFAM" id="SSF158472">
    <property type="entry name" value="HAMP domain-like"/>
    <property type="match status" value="1"/>
</dbReference>
<feature type="domain" description="HAMP" evidence="16">
    <location>
        <begin position="324"/>
        <end position="377"/>
    </location>
</feature>
<dbReference type="Gene3D" id="6.10.340.10">
    <property type="match status" value="1"/>
</dbReference>
<feature type="transmembrane region" description="Helical" evidence="14">
    <location>
        <begin position="25"/>
        <end position="45"/>
    </location>
</feature>
<dbReference type="InterPro" id="IPR036097">
    <property type="entry name" value="HisK_dim/P_sf"/>
</dbReference>